<dbReference type="EMBL" id="CP015583">
    <property type="protein sequence ID" value="APT57832.1"/>
    <property type="molecule type" value="Genomic_DNA"/>
</dbReference>
<reference evidence="2 3" key="1">
    <citation type="submission" date="2016-05" db="EMBL/GenBank/DDBJ databases">
        <title>Complete Genome and Methylome Analysis of Psychrotrophic Bacterial Isolates from Antarctic Lake Untersee.</title>
        <authorList>
            <person name="Fomenkov A."/>
            <person name="Akimov V.N."/>
            <person name="Vasilyeva L.V."/>
            <person name="Andersen D."/>
            <person name="Vincze T."/>
            <person name="Roberts R.J."/>
        </authorList>
    </citation>
    <scope>NUCLEOTIDE SEQUENCE [LARGE SCALE GENOMIC DNA]</scope>
    <source>
        <strain evidence="2 3">U14-5</strain>
    </source>
</reference>
<organism evidence="2 3">
    <name type="scientific">Roseomonas gilardii</name>
    <dbReference type="NCBI Taxonomy" id="257708"/>
    <lineage>
        <taxon>Bacteria</taxon>
        <taxon>Pseudomonadati</taxon>
        <taxon>Pseudomonadota</taxon>
        <taxon>Alphaproteobacteria</taxon>
        <taxon>Acetobacterales</taxon>
        <taxon>Roseomonadaceae</taxon>
        <taxon>Roseomonas</taxon>
    </lineage>
</organism>
<dbReference type="Gene3D" id="1.10.10.10">
    <property type="entry name" value="Winged helix-like DNA-binding domain superfamily/Winged helix DNA-binding domain"/>
    <property type="match status" value="1"/>
</dbReference>
<dbReference type="SUPFAM" id="SSF46894">
    <property type="entry name" value="C-terminal effector domain of the bipartite response regulators"/>
    <property type="match status" value="1"/>
</dbReference>
<dbReference type="STRING" id="257708.RGI145_12615"/>
<dbReference type="eggNOG" id="COG2771">
    <property type="taxonomic scope" value="Bacteria"/>
</dbReference>
<evidence type="ECO:0000259" key="1">
    <source>
        <dbReference type="SMART" id="SM00421"/>
    </source>
</evidence>
<gene>
    <name evidence="2" type="ORF">RGI145_12615</name>
</gene>
<dbReference type="GO" id="GO:0003677">
    <property type="term" value="F:DNA binding"/>
    <property type="evidence" value="ECO:0007669"/>
    <property type="project" value="InterPro"/>
</dbReference>
<dbReference type="InterPro" id="IPR016032">
    <property type="entry name" value="Sig_transdc_resp-reg_C-effctor"/>
</dbReference>
<dbReference type="GO" id="GO:0006355">
    <property type="term" value="P:regulation of DNA-templated transcription"/>
    <property type="evidence" value="ECO:0007669"/>
    <property type="project" value="InterPro"/>
</dbReference>
<evidence type="ECO:0000313" key="3">
    <source>
        <dbReference type="Proteomes" id="UP000185494"/>
    </source>
</evidence>
<dbReference type="InterPro" id="IPR036388">
    <property type="entry name" value="WH-like_DNA-bd_sf"/>
</dbReference>
<dbReference type="InterPro" id="IPR000792">
    <property type="entry name" value="Tscrpt_reg_LuxR_C"/>
</dbReference>
<name>A0A1L7AGE5_9PROT</name>
<accession>A0A1L7AGE5</accession>
<dbReference type="Proteomes" id="UP000185494">
    <property type="component" value="Chromosome 1"/>
</dbReference>
<evidence type="ECO:0000313" key="2">
    <source>
        <dbReference type="EMBL" id="APT57832.1"/>
    </source>
</evidence>
<dbReference type="KEGG" id="rgi:RGI145_12615"/>
<feature type="domain" description="HTH luxR-type" evidence="1">
    <location>
        <begin position="327"/>
        <end position="384"/>
    </location>
</feature>
<dbReference type="AlphaFoldDB" id="A0A1L7AGE5"/>
<dbReference type="SMART" id="SM00421">
    <property type="entry name" value="HTH_LUXR"/>
    <property type="match status" value="1"/>
</dbReference>
<protein>
    <recommendedName>
        <fullName evidence="1">HTH luxR-type domain-containing protein</fullName>
    </recommendedName>
</protein>
<proteinExistence type="predicted"/>
<sequence>MALLAINRGDDTSPESLALELYAALLDGTGLPQVLERIATLLGAASYAALVTEYDGRQILRGSAVAHGNLDPARMAEYGRHWVHQDPWWQAALRHGPGVLNMARLVSPGMLTRTAFWNDFLRGPDAPFHVMGARVHTVGDVSAALALHRPMRQETFGAREEKILEFLYPHIQRVLVAQARLNAAEWPLATAAGLDALTQGVAVLSAEGQLVLANAALQAMAAQEDGFILDRQGILCAGAAARHAVTGAVNAAQAAASGKVRLLPDAGSFAIPRPSGAPPWLVQALPLRQKDGECGFASLPRRFTGVLLLVLDTSRRQAPSQGLLRRLFGLSAAEAALAAAMAEGKSVAAIAQMRGVLPGSLRSQLTAIRRKTGCGSQADLAVLLARVGG</sequence>